<keyword evidence="1" id="KW-1133">Transmembrane helix</keyword>
<sequence length="153" mass="17683">NAKNPIILENQSVRNLFLDWIVKFLFGFFSNLPHLVTWLYGGKVKDVFKAPTTLRVLVLCFLHGLTLLPPSEPQQHRFYGRAESGICRPTTLPARHSDAENHTVNSHHFLCLKELPWTFCHCGCDRAYLPTEQEQMSKRRKYVGLQSLNLKFS</sequence>
<reference evidence="2 3" key="1">
    <citation type="submission" date="2021-06" db="EMBL/GenBank/DDBJ databases">
        <authorList>
            <person name="Palmer J.M."/>
        </authorList>
    </citation>
    <scope>NUCLEOTIDE SEQUENCE [LARGE SCALE GENOMIC DNA]</scope>
    <source>
        <strain evidence="2 3">AS_MEX2019</strain>
        <tissue evidence="2">Muscle</tissue>
    </source>
</reference>
<evidence type="ECO:0000256" key="1">
    <source>
        <dbReference type="SAM" id="Phobius"/>
    </source>
</evidence>
<feature type="transmembrane region" description="Helical" evidence="1">
    <location>
        <begin position="20"/>
        <end position="40"/>
    </location>
</feature>
<gene>
    <name evidence="2" type="ORF">AMECASPLE_024520</name>
</gene>
<evidence type="ECO:0000313" key="2">
    <source>
        <dbReference type="EMBL" id="MEQ2311823.1"/>
    </source>
</evidence>
<proteinExistence type="predicted"/>
<keyword evidence="1" id="KW-0472">Membrane</keyword>
<keyword evidence="3" id="KW-1185">Reference proteome</keyword>
<protein>
    <submittedName>
        <fullName evidence="2">Uncharacterized protein</fullName>
    </submittedName>
</protein>
<dbReference type="Proteomes" id="UP001469553">
    <property type="component" value="Unassembled WGS sequence"/>
</dbReference>
<organism evidence="2 3">
    <name type="scientific">Ameca splendens</name>
    <dbReference type="NCBI Taxonomy" id="208324"/>
    <lineage>
        <taxon>Eukaryota</taxon>
        <taxon>Metazoa</taxon>
        <taxon>Chordata</taxon>
        <taxon>Craniata</taxon>
        <taxon>Vertebrata</taxon>
        <taxon>Euteleostomi</taxon>
        <taxon>Actinopterygii</taxon>
        <taxon>Neopterygii</taxon>
        <taxon>Teleostei</taxon>
        <taxon>Neoteleostei</taxon>
        <taxon>Acanthomorphata</taxon>
        <taxon>Ovalentaria</taxon>
        <taxon>Atherinomorphae</taxon>
        <taxon>Cyprinodontiformes</taxon>
        <taxon>Goodeidae</taxon>
        <taxon>Ameca</taxon>
    </lineage>
</organism>
<dbReference type="EMBL" id="JAHRIP010077580">
    <property type="protein sequence ID" value="MEQ2311823.1"/>
    <property type="molecule type" value="Genomic_DNA"/>
</dbReference>
<comment type="caution">
    <text evidence="2">The sequence shown here is derived from an EMBL/GenBank/DDBJ whole genome shotgun (WGS) entry which is preliminary data.</text>
</comment>
<accession>A0ABV1A300</accession>
<name>A0ABV1A300_9TELE</name>
<keyword evidence="1" id="KW-0812">Transmembrane</keyword>
<evidence type="ECO:0000313" key="3">
    <source>
        <dbReference type="Proteomes" id="UP001469553"/>
    </source>
</evidence>
<feature type="non-terminal residue" evidence="2">
    <location>
        <position position="1"/>
    </location>
</feature>